<dbReference type="Pfam" id="PF00106">
    <property type="entry name" value="adh_short"/>
    <property type="match status" value="1"/>
</dbReference>
<gene>
    <name evidence="4" type="ORF">IAC68_01545</name>
</gene>
<dbReference type="SUPFAM" id="SSF51735">
    <property type="entry name" value="NAD(P)-binding Rossmann-fold domains"/>
    <property type="match status" value="1"/>
</dbReference>
<keyword evidence="2" id="KW-0560">Oxidoreductase</keyword>
<comment type="caution">
    <text evidence="4">The sequence shown here is derived from an EMBL/GenBank/DDBJ whole genome shotgun (WGS) entry which is preliminary data.</text>
</comment>
<reference evidence="4" key="1">
    <citation type="submission" date="2020-10" db="EMBL/GenBank/DDBJ databases">
        <authorList>
            <person name="Gilroy R."/>
        </authorList>
    </citation>
    <scope>NUCLEOTIDE SEQUENCE</scope>
    <source>
        <strain evidence="4">15467</strain>
    </source>
</reference>
<evidence type="ECO:0000313" key="5">
    <source>
        <dbReference type="Proteomes" id="UP000823635"/>
    </source>
</evidence>
<dbReference type="EMBL" id="JADINB010000035">
    <property type="protein sequence ID" value="MBO8428604.1"/>
    <property type="molecule type" value="Genomic_DNA"/>
</dbReference>
<dbReference type="PROSITE" id="PS00061">
    <property type="entry name" value="ADH_SHORT"/>
    <property type="match status" value="1"/>
</dbReference>
<accession>A0A9D9DJ68</accession>
<dbReference type="PANTHER" id="PTHR44196:SF1">
    <property type="entry name" value="DEHYDROGENASE_REDUCTASE SDR FAMILY MEMBER 7B"/>
    <property type="match status" value="1"/>
</dbReference>
<dbReference type="GO" id="GO:0016020">
    <property type="term" value="C:membrane"/>
    <property type="evidence" value="ECO:0007669"/>
    <property type="project" value="TreeGrafter"/>
</dbReference>
<dbReference type="InterPro" id="IPR020904">
    <property type="entry name" value="Sc_DH/Rdtase_CS"/>
</dbReference>
<dbReference type="NCBIfam" id="NF004825">
    <property type="entry name" value="PRK06181.1"/>
    <property type="match status" value="1"/>
</dbReference>
<reference evidence="4" key="2">
    <citation type="journal article" date="2021" name="PeerJ">
        <title>Extensive microbial diversity within the chicken gut microbiome revealed by metagenomics and culture.</title>
        <authorList>
            <person name="Gilroy R."/>
            <person name="Ravi A."/>
            <person name="Getino M."/>
            <person name="Pursley I."/>
            <person name="Horton D.L."/>
            <person name="Alikhan N.F."/>
            <person name="Baker D."/>
            <person name="Gharbi K."/>
            <person name="Hall N."/>
            <person name="Watson M."/>
            <person name="Adriaenssens E.M."/>
            <person name="Foster-Nyarko E."/>
            <person name="Jarju S."/>
            <person name="Secka A."/>
            <person name="Antonio M."/>
            <person name="Oren A."/>
            <person name="Chaudhuri R.R."/>
            <person name="La Ragione R."/>
            <person name="Hildebrand F."/>
            <person name="Pallen M.J."/>
        </authorList>
    </citation>
    <scope>NUCLEOTIDE SEQUENCE</scope>
    <source>
        <strain evidence="4">15467</strain>
    </source>
</reference>
<evidence type="ECO:0000256" key="3">
    <source>
        <dbReference type="RuleBase" id="RU000363"/>
    </source>
</evidence>
<dbReference type="InterPro" id="IPR036291">
    <property type="entry name" value="NAD(P)-bd_dom_sf"/>
</dbReference>
<dbReference type="PANTHER" id="PTHR44196">
    <property type="entry name" value="DEHYDROGENASE/REDUCTASE SDR FAMILY MEMBER 7B"/>
    <property type="match status" value="1"/>
</dbReference>
<proteinExistence type="inferred from homology"/>
<protein>
    <submittedName>
        <fullName evidence="4">SDR family oxidoreductase</fullName>
    </submittedName>
</protein>
<evidence type="ECO:0000313" key="4">
    <source>
        <dbReference type="EMBL" id="MBO8428604.1"/>
    </source>
</evidence>
<dbReference type="GO" id="GO:0016491">
    <property type="term" value="F:oxidoreductase activity"/>
    <property type="evidence" value="ECO:0007669"/>
    <property type="project" value="UniProtKB-KW"/>
</dbReference>
<dbReference type="PRINTS" id="PR00080">
    <property type="entry name" value="SDRFAMILY"/>
</dbReference>
<dbReference type="Proteomes" id="UP000823635">
    <property type="component" value="Unassembled WGS sequence"/>
</dbReference>
<dbReference type="AlphaFoldDB" id="A0A9D9DJ68"/>
<sequence length="275" mass="30268">MKGKVAIITGASSGIGLAAAKEFAAQGSFLALAARNREKLDSIVAELNAEYGRTEDGKEKFIAVTTDVTKEEDCRNLIEQCVAHFGKIDILVNNAGISMRALFRDLDLSVIKSLMDVNFWGTVFCTKHALPWLLESKGSVVGVISIAGFKGLPARTGYSASKFAIYGFLDTLRVEHLHDGLHVMIFAPGFTSSNIRNVALVADGTRQGETPRDEEKMMSAEAVARKLAKGIKRRKSQIILTPIGKLTVFLNKFFPRLVDRLEYNYMKREPNSPLK</sequence>
<evidence type="ECO:0000256" key="1">
    <source>
        <dbReference type="ARBA" id="ARBA00006484"/>
    </source>
</evidence>
<dbReference type="InterPro" id="IPR002347">
    <property type="entry name" value="SDR_fam"/>
</dbReference>
<organism evidence="4 5">
    <name type="scientific">Candidatus Egerieousia excrementavium</name>
    <dbReference type="NCBI Taxonomy" id="2840778"/>
    <lineage>
        <taxon>Bacteria</taxon>
        <taxon>Pseudomonadati</taxon>
        <taxon>Bacteroidota</taxon>
        <taxon>Bacteroidia</taxon>
        <taxon>Bacteroidales</taxon>
        <taxon>Candidatus Egerieousia</taxon>
    </lineage>
</organism>
<dbReference type="Gene3D" id="3.40.50.720">
    <property type="entry name" value="NAD(P)-binding Rossmann-like Domain"/>
    <property type="match status" value="1"/>
</dbReference>
<dbReference type="PRINTS" id="PR00081">
    <property type="entry name" value="GDHRDH"/>
</dbReference>
<evidence type="ECO:0000256" key="2">
    <source>
        <dbReference type="ARBA" id="ARBA00023002"/>
    </source>
</evidence>
<name>A0A9D9DJ68_9BACT</name>
<comment type="similarity">
    <text evidence="1 3">Belongs to the short-chain dehydrogenases/reductases (SDR) family.</text>
</comment>